<dbReference type="Gramene" id="TuG1812G0700003014.01.T01">
    <property type="protein sequence ID" value="TuG1812G0700003014.01.T01.cds275000"/>
    <property type="gene ID" value="TuG1812G0700003014.01"/>
</dbReference>
<name>A0A8R7V778_TRIUA</name>
<protein>
    <submittedName>
        <fullName evidence="1">Uncharacterized protein</fullName>
    </submittedName>
</protein>
<keyword evidence="2" id="KW-1185">Reference proteome</keyword>
<accession>A0A8R7V778</accession>
<reference evidence="1" key="2">
    <citation type="submission" date="2018-03" db="EMBL/GenBank/DDBJ databases">
        <title>The Triticum urartu genome reveals the dynamic nature of wheat genome evolution.</title>
        <authorList>
            <person name="Ling H."/>
            <person name="Ma B."/>
            <person name="Shi X."/>
            <person name="Liu H."/>
            <person name="Dong L."/>
            <person name="Sun H."/>
            <person name="Cao Y."/>
            <person name="Gao Q."/>
            <person name="Zheng S."/>
            <person name="Li Y."/>
            <person name="Yu Y."/>
            <person name="Du H."/>
            <person name="Qi M."/>
            <person name="Li Y."/>
            <person name="Yu H."/>
            <person name="Cui Y."/>
            <person name="Wang N."/>
            <person name="Chen C."/>
            <person name="Wu H."/>
            <person name="Zhao Y."/>
            <person name="Zhang J."/>
            <person name="Li Y."/>
            <person name="Zhou W."/>
            <person name="Zhang B."/>
            <person name="Hu W."/>
            <person name="Eijk M."/>
            <person name="Tang J."/>
            <person name="Witsenboer H."/>
            <person name="Zhao S."/>
            <person name="Li Z."/>
            <person name="Zhang A."/>
            <person name="Wang D."/>
            <person name="Liang C."/>
        </authorList>
    </citation>
    <scope>NUCLEOTIDE SEQUENCE [LARGE SCALE GENOMIC DNA]</scope>
    <source>
        <strain evidence="1">cv. G1812</strain>
    </source>
</reference>
<reference evidence="1" key="3">
    <citation type="submission" date="2022-06" db="UniProtKB">
        <authorList>
            <consortium name="EnsemblPlants"/>
        </authorList>
    </citation>
    <scope>IDENTIFICATION</scope>
</reference>
<dbReference type="Proteomes" id="UP000015106">
    <property type="component" value="Chromosome 7"/>
</dbReference>
<proteinExistence type="predicted"/>
<dbReference type="EnsemblPlants" id="TuG1812G0700003014.01.T01">
    <property type="protein sequence ID" value="TuG1812G0700003014.01.T01.cds275000"/>
    <property type="gene ID" value="TuG1812G0700003014.01"/>
</dbReference>
<dbReference type="AlphaFoldDB" id="A0A8R7V778"/>
<evidence type="ECO:0000313" key="1">
    <source>
        <dbReference type="EnsemblPlants" id="TuG1812G0700003014.01.T01.cds275000"/>
    </source>
</evidence>
<evidence type="ECO:0000313" key="2">
    <source>
        <dbReference type="Proteomes" id="UP000015106"/>
    </source>
</evidence>
<sequence length="167" mass="18917">MFLNGVCLCTNSSHVYTLQNCDDDQQALQKADTDHRGSESVYDLLYKLRVFRRETLLWINLLNKDSTPFSRSTMSNSSTCNCSSLHATLFFWDALDTRDHLLEFGTAICFDRSSKEDSSIVTATSLASANRLTTLQLSTSAGEDFLLIFLNCFCAFLVRRNQDWILA</sequence>
<organism evidence="1 2">
    <name type="scientific">Triticum urartu</name>
    <name type="common">Red wild einkorn</name>
    <name type="synonym">Crithodium urartu</name>
    <dbReference type="NCBI Taxonomy" id="4572"/>
    <lineage>
        <taxon>Eukaryota</taxon>
        <taxon>Viridiplantae</taxon>
        <taxon>Streptophyta</taxon>
        <taxon>Embryophyta</taxon>
        <taxon>Tracheophyta</taxon>
        <taxon>Spermatophyta</taxon>
        <taxon>Magnoliopsida</taxon>
        <taxon>Liliopsida</taxon>
        <taxon>Poales</taxon>
        <taxon>Poaceae</taxon>
        <taxon>BOP clade</taxon>
        <taxon>Pooideae</taxon>
        <taxon>Triticodae</taxon>
        <taxon>Triticeae</taxon>
        <taxon>Triticinae</taxon>
        <taxon>Triticum</taxon>
    </lineage>
</organism>
<reference evidence="2" key="1">
    <citation type="journal article" date="2013" name="Nature">
        <title>Draft genome of the wheat A-genome progenitor Triticum urartu.</title>
        <authorList>
            <person name="Ling H.Q."/>
            <person name="Zhao S."/>
            <person name="Liu D."/>
            <person name="Wang J."/>
            <person name="Sun H."/>
            <person name="Zhang C."/>
            <person name="Fan H."/>
            <person name="Li D."/>
            <person name="Dong L."/>
            <person name="Tao Y."/>
            <person name="Gao C."/>
            <person name="Wu H."/>
            <person name="Li Y."/>
            <person name="Cui Y."/>
            <person name="Guo X."/>
            <person name="Zheng S."/>
            <person name="Wang B."/>
            <person name="Yu K."/>
            <person name="Liang Q."/>
            <person name="Yang W."/>
            <person name="Lou X."/>
            <person name="Chen J."/>
            <person name="Feng M."/>
            <person name="Jian J."/>
            <person name="Zhang X."/>
            <person name="Luo G."/>
            <person name="Jiang Y."/>
            <person name="Liu J."/>
            <person name="Wang Z."/>
            <person name="Sha Y."/>
            <person name="Zhang B."/>
            <person name="Wu H."/>
            <person name="Tang D."/>
            <person name="Shen Q."/>
            <person name="Xue P."/>
            <person name="Zou S."/>
            <person name="Wang X."/>
            <person name="Liu X."/>
            <person name="Wang F."/>
            <person name="Yang Y."/>
            <person name="An X."/>
            <person name="Dong Z."/>
            <person name="Zhang K."/>
            <person name="Zhang X."/>
            <person name="Luo M.C."/>
            <person name="Dvorak J."/>
            <person name="Tong Y."/>
            <person name="Wang J."/>
            <person name="Yang H."/>
            <person name="Li Z."/>
            <person name="Wang D."/>
            <person name="Zhang A."/>
            <person name="Wang J."/>
        </authorList>
    </citation>
    <scope>NUCLEOTIDE SEQUENCE</scope>
    <source>
        <strain evidence="2">cv. G1812</strain>
    </source>
</reference>